<dbReference type="InterPro" id="IPR005162">
    <property type="entry name" value="Retrotrans_gag_dom"/>
</dbReference>
<gene>
    <name evidence="3" type="ORF">Cni_G16987</name>
</gene>
<evidence type="ECO:0000256" key="1">
    <source>
        <dbReference type="SAM" id="MobiDB-lite"/>
    </source>
</evidence>
<reference evidence="3 4" key="1">
    <citation type="submission" date="2023-10" db="EMBL/GenBank/DDBJ databases">
        <title>Chromosome-scale genome assembly provides insights into flower coloration mechanisms of Canna indica.</title>
        <authorList>
            <person name="Li C."/>
        </authorList>
    </citation>
    <scope>NUCLEOTIDE SEQUENCE [LARGE SCALE GENOMIC DNA]</scope>
    <source>
        <tissue evidence="3">Flower</tissue>
    </source>
</reference>
<accession>A0AAQ3QHC0</accession>
<dbReference type="Proteomes" id="UP001327560">
    <property type="component" value="Chromosome 5"/>
</dbReference>
<protein>
    <recommendedName>
        <fullName evidence="2">Retrotransposon gag domain-containing protein</fullName>
    </recommendedName>
</protein>
<dbReference type="PANTHER" id="PTHR33223">
    <property type="entry name" value="CCHC-TYPE DOMAIN-CONTAINING PROTEIN"/>
    <property type="match status" value="1"/>
</dbReference>
<feature type="domain" description="Retrotransposon gag" evidence="2">
    <location>
        <begin position="129"/>
        <end position="225"/>
    </location>
</feature>
<dbReference type="PANTHER" id="PTHR33223:SF6">
    <property type="entry name" value="CCHC-TYPE DOMAIN-CONTAINING PROTEIN"/>
    <property type="match status" value="1"/>
</dbReference>
<dbReference type="Pfam" id="PF03732">
    <property type="entry name" value="Retrotrans_gag"/>
    <property type="match status" value="1"/>
</dbReference>
<feature type="compositionally biased region" description="Acidic residues" evidence="1">
    <location>
        <begin position="56"/>
        <end position="66"/>
    </location>
</feature>
<feature type="region of interest" description="Disordered" evidence="1">
    <location>
        <begin position="1"/>
        <end position="69"/>
    </location>
</feature>
<name>A0AAQ3QHC0_9LILI</name>
<proteinExistence type="predicted"/>
<evidence type="ECO:0000313" key="4">
    <source>
        <dbReference type="Proteomes" id="UP001327560"/>
    </source>
</evidence>
<organism evidence="3 4">
    <name type="scientific">Canna indica</name>
    <name type="common">Indian-shot</name>
    <dbReference type="NCBI Taxonomy" id="4628"/>
    <lineage>
        <taxon>Eukaryota</taxon>
        <taxon>Viridiplantae</taxon>
        <taxon>Streptophyta</taxon>
        <taxon>Embryophyta</taxon>
        <taxon>Tracheophyta</taxon>
        <taxon>Spermatophyta</taxon>
        <taxon>Magnoliopsida</taxon>
        <taxon>Liliopsida</taxon>
        <taxon>Zingiberales</taxon>
        <taxon>Cannaceae</taxon>
        <taxon>Canna</taxon>
    </lineage>
</organism>
<dbReference type="AlphaFoldDB" id="A0AAQ3QHC0"/>
<feature type="region of interest" description="Disordered" evidence="1">
    <location>
        <begin position="301"/>
        <end position="322"/>
    </location>
</feature>
<feature type="compositionally biased region" description="Low complexity" evidence="1">
    <location>
        <begin position="40"/>
        <end position="51"/>
    </location>
</feature>
<evidence type="ECO:0000313" key="3">
    <source>
        <dbReference type="EMBL" id="WOL08235.1"/>
    </source>
</evidence>
<sequence>MRFSFAHTESSPTPPNHRLKHRRRMPPTASIASRDPQYQSSPSCSLPSSRSAAEGEVADDPADVSESESGSYSASHSFYPCDLPQAAYVNVAPLPIFRGEASECPAAHLARFDRVCRANNATAVDTLVRIFPVTLDGDAALWYDLIVESSRPAISWPEIRAAFLRAFTRPDFTDRARAELMSMKQKDGEGINTYHLRLQRVLRNWPEHGFPDALLKGIFIDGLKEDYQDWILPQRPETLADAVRLAQRWEQARSVREARIRGNDGGGSGLAEGKQCGFCDGEHEEKGCEVRRRMKELWLRSKEEAAAPSPSMSLVRKEGGEEAVEGRLARVGSTKRGEQCQCSRHQCWKKYERSNSINSAATDGNPTADC</sequence>
<dbReference type="EMBL" id="CP136894">
    <property type="protein sequence ID" value="WOL08235.1"/>
    <property type="molecule type" value="Genomic_DNA"/>
</dbReference>
<evidence type="ECO:0000259" key="2">
    <source>
        <dbReference type="Pfam" id="PF03732"/>
    </source>
</evidence>
<keyword evidence="4" id="KW-1185">Reference proteome</keyword>